<reference evidence="1 2" key="1">
    <citation type="submission" date="2024-09" db="EMBL/GenBank/DDBJ databases">
        <authorList>
            <person name="Sun Q."/>
            <person name="Mori K."/>
        </authorList>
    </citation>
    <scope>NUCLEOTIDE SEQUENCE [LARGE SCALE GENOMIC DNA]</scope>
    <source>
        <strain evidence="1 2">JCM 11201</strain>
    </source>
</reference>
<accession>A0ABV5WFN3</accession>
<evidence type="ECO:0008006" key="3">
    <source>
        <dbReference type="Google" id="ProtNLM"/>
    </source>
</evidence>
<organism evidence="1 2">
    <name type="scientific">Ectobacillus funiculus</name>
    <dbReference type="NCBI Taxonomy" id="137993"/>
    <lineage>
        <taxon>Bacteria</taxon>
        <taxon>Bacillati</taxon>
        <taxon>Bacillota</taxon>
        <taxon>Bacilli</taxon>
        <taxon>Bacillales</taxon>
        <taxon>Bacillaceae</taxon>
        <taxon>Ectobacillus</taxon>
    </lineage>
</organism>
<dbReference type="Proteomes" id="UP001589609">
    <property type="component" value="Unassembled WGS sequence"/>
</dbReference>
<comment type="caution">
    <text evidence="1">The sequence shown here is derived from an EMBL/GenBank/DDBJ whole genome shotgun (WGS) entry which is preliminary data.</text>
</comment>
<dbReference type="EMBL" id="JBHMAF010000051">
    <property type="protein sequence ID" value="MFB9759038.1"/>
    <property type="molecule type" value="Genomic_DNA"/>
</dbReference>
<proteinExistence type="predicted"/>
<keyword evidence="2" id="KW-1185">Reference proteome</keyword>
<name>A0ABV5WFN3_9BACI</name>
<dbReference type="RefSeq" id="WP_379949324.1">
    <property type="nucleotide sequence ID" value="NZ_JBHMAF010000051.1"/>
</dbReference>
<evidence type="ECO:0000313" key="1">
    <source>
        <dbReference type="EMBL" id="MFB9759038.1"/>
    </source>
</evidence>
<sequence length="218" mass="24581">MKKYVLISSLLLCLLGVFTYLISPVKELEKTKYKGTTFQSLLKGAQGKDLVVQLSQSEFQINYQFSEKLLNEFIKYQIQLADQGIEAIELELKPNLITLHVNKKLGFLKTQYIIELKPKLSNGVLSLQVIDSKMGRLPLPSSLILSRINLGDIPSVEIVGDQIVLFKTLPKAMQFQDVEISDKNLKVVMNIKITSITDLMEIGAFMIPYGINLIEKFG</sequence>
<gene>
    <name evidence="1" type="ORF">ACFFMS_11260</name>
</gene>
<evidence type="ECO:0000313" key="2">
    <source>
        <dbReference type="Proteomes" id="UP001589609"/>
    </source>
</evidence>
<protein>
    <recommendedName>
        <fullName evidence="3">DUF2140 family protein</fullName>
    </recommendedName>
</protein>